<protein>
    <submittedName>
        <fullName evidence="8">Endo-1,3-1,4-beta-glycanase ExoK</fullName>
        <ecNumber evidence="8">3.2.1.-</ecNumber>
    </submittedName>
</protein>
<dbReference type="InterPro" id="IPR013320">
    <property type="entry name" value="ConA-like_dom_sf"/>
</dbReference>
<proteinExistence type="inferred from homology"/>
<keyword evidence="4 8" id="KW-0326">Glycosidase</keyword>
<dbReference type="CDD" id="cd02175">
    <property type="entry name" value="GH16_lichenase"/>
    <property type="match status" value="1"/>
</dbReference>
<dbReference type="InterPro" id="IPR008263">
    <property type="entry name" value="GH16_AS"/>
</dbReference>
<feature type="active site" description="Nucleophile" evidence="5">
    <location>
        <position position="146"/>
    </location>
</feature>
<dbReference type="Gene3D" id="2.60.120.200">
    <property type="match status" value="1"/>
</dbReference>
<gene>
    <name evidence="8" type="ORF">GGQ67_002713</name>
</gene>
<dbReference type="Proteomes" id="UP000582090">
    <property type="component" value="Unassembled WGS sequence"/>
</dbReference>
<dbReference type="EC" id="3.2.1.-" evidence="8"/>
<organism evidence="8 9">
    <name type="scientific">Rhizobium metallidurans</name>
    <dbReference type="NCBI Taxonomy" id="1265931"/>
    <lineage>
        <taxon>Bacteria</taxon>
        <taxon>Pseudomonadati</taxon>
        <taxon>Pseudomonadota</taxon>
        <taxon>Alphaproteobacteria</taxon>
        <taxon>Hyphomicrobiales</taxon>
        <taxon>Rhizobiaceae</taxon>
        <taxon>Rhizobium/Agrobacterium group</taxon>
        <taxon>Rhizobium</taxon>
    </lineage>
</organism>
<dbReference type="InterPro" id="IPR050546">
    <property type="entry name" value="Glycosyl_Hydrlase_16"/>
</dbReference>
<feature type="domain" description="GH16" evidence="7">
    <location>
        <begin position="33"/>
        <end position="260"/>
    </location>
</feature>
<evidence type="ECO:0000256" key="6">
    <source>
        <dbReference type="SAM" id="SignalP"/>
    </source>
</evidence>
<dbReference type="InterPro" id="IPR008264">
    <property type="entry name" value="Beta_glucanase"/>
</dbReference>
<dbReference type="Pfam" id="PF00722">
    <property type="entry name" value="Glyco_hydro_16"/>
    <property type="match status" value="1"/>
</dbReference>
<evidence type="ECO:0000256" key="2">
    <source>
        <dbReference type="ARBA" id="ARBA00022729"/>
    </source>
</evidence>
<dbReference type="PROSITE" id="PS01034">
    <property type="entry name" value="GH16_1"/>
    <property type="match status" value="1"/>
</dbReference>
<evidence type="ECO:0000313" key="8">
    <source>
        <dbReference type="EMBL" id="MBB3965046.1"/>
    </source>
</evidence>
<feature type="active site" description="Proton donor" evidence="5">
    <location>
        <position position="150"/>
    </location>
</feature>
<comment type="caution">
    <text evidence="8">The sequence shown here is derived from an EMBL/GenBank/DDBJ whole genome shotgun (WGS) entry which is preliminary data.</text>
</comment>
<keyword evidence="9" id="KW-1185">Reference proteome</keyword>
<dbReference type="InterPro" id="IPR000757">
    <property type="entry name" value="Beta-glucanase-like"/>
</dbReference>
<dbReference type="RefSeq" id="WP_183900638.1">
    <property type="nucleotide sequence ID" value="NZ_JACIDW010000007.1"/>
</dbReference>
<keyword evidence="2 6" id="KW-0732">Signal</keyword>
<name>A0A7W6CYV5_9HYPH</name>
<dbReference type="GO" id="GO:0005975">
    <property type="term" value="P:carbohydrate metabolic process"/>
    <property type="evidence" value="ECO:0007669"/>
    <property type="project" value="InterPro"/>
</dbReference>
<dbReference type="EMBL" id="JACIDW010000007">
    <property type="protein sequence ID" value="MBB3965046.1"/>
    <property type="molecule type" value="Genomic_DNA"/>
</dbReference>
<feature type="signal peptide" evidence="6">
    <location>
        <begin position="1"/>
        <end position="34"/>
    </location>
</feature>
<evidence type="ECO:0000313" key="9">
    <source>
        <dbReference type="Proteomes" id="UP000582090"/>
    </source>
</evidence>
<evidence type="ECO:0000259" key="7">
    <source>
        <dbReference type="PROSITE" id="PS51762"/>
    </source>
</evidence>
<accession>A0A7W6CYV5</accession>
<evidence type="ECO:0000256" key="5">
    <source>
        <dbReference type="PIRSR" id="PIRSR608264-1"/>
    </source>
</evidence>
<comment type="similarity">
    <text evidence="1">Belongs to the glycosyl hydrolase 16 family.</text>
</comment>
<reference evidence="8 9" key="1">
    <citation type="submission" date="2020-08" db="EMBL/GenBank/DDBJ databases">
        <title>Genomic Encyclopedia of Type Strains, Phase IV (KMG-IV): sequencing the most valuable type-strain genomes for metagenomic binning, comparative biology and taxonomic classification.</title>
        <authorList>
            <person name="Goeker M."/>
        </authorList>
    </citation>
    <scope>NUCLEOTIDE SEQUENCE [LARGE SCALE GENOMIC DNA]</scope>
    <source>
        <strain evidence="8 9">DSM 26575</strain>
    </source>
</reference>
<dbReference type="AlphaFoldDB" id="A0A7W6CYV5"/>
<dbReference type="SUPFAM" id="SSF49899">
    <property type="entry name" value="Concanavalin A-like lectins/glucanases"/>
    <property type="match status" value="1"/>
</dbReference>
<dbReference type="PRINTS" id="PR00737">
    <property type="entry name" value="GLHYDRLASE16"/>
</dbReference>
<evidence type="ECO:0000256" key="1">
    <source>
        <dbReference type="ARBA" id="ARBA00006865"/>
    </source>
</evidence>
<dbReference type="PROSITE" id="PS51762">
    <property type="entry name" value="GH16_2"/>
    <property type="match status" value="1"/>
</dbReference>
<dbReference type="GO" id="GO:0004553">
    <property type="term" value="F:hydrolase activity, hydrolyzing O-glycosyl compounds"/>
    <property type="evidence" value="ECO:0007669"/>
    <property type="project" value="InterPro"/>
</dbReference>
<dbReference type="PANTHER" id="PTHR10963:SF22">
    <property type="entry name" value="GLYCOSIDASE CRH2-RELATED"/>
    <property type="match status" value="1"/>
</dbReference>
<evidence type="ECO:0000256" key="4">
    <source>
        <dbReference type="ARBA" id="ARBA00023295"/>
    </source>
</evidence>
<keyword evidence="3 8" id="KW-0378">Hydrolase</keyword>
<sequence>MTTKIAHARKPCPISGPTLAAIGTLLLGVSPVLAQQAAQQPGTASFIENFDKLDRSIWYISDGWNNGPHQNCTWSKNQVKVEGGALQLSFAEGQSKDRSYLCGEIQTKKRFGYGTYEARMKAATGSGLNSAFFTYIGPTDKQPHDEIDFEVLGKNSGEVQVNQYIKAKGGNEKLVPIGSKADEGFNDYAFVWEPGRLRYYLNGKLVQDVTDPAKIPTSQQKIFFSLWGTDTLKDWMGKFAYTKPTSLEVERFAYTAPGDQCQFPESIACTLN</sequence>
<feature type="chain" id="PRO_5030736109" evidence="6">
    <location>
        <begin position="35"/>
        <end position="272"/>
    </location>
</feature>
<evidence type="ECO:0000256" key="3">
    <source>
        <dbReference type="ARBA" id="ARBA00022801"/>
    </source>
</evidence>
<dbReference type="PANTHER" id="PTHR10963">
    <property type="entry name" value="GLYCOSYL HYDROLASE-RELATED"/>
    <property type="match status" value="1"/>
</dbReference>